<dbReference type="InterPro" id="IPR036514">
    <property type="entry name" value="SGNH_hydro_sf"/>
</dbReference>
<proteinExistence type="predicted"/>
<dbReference type="CDD" id="cd00229">
    <property type="entry name" value="SGNH_hydrolase"/>
    <property type="match status" value="1"/>
</dbReference>
<reference evidence="4 5" key="1">
    <citation type="submission" date="2021-03" db="EMBL/GenBank/DDBJ databases">
        <title>Sequencing the genomes of 1000 actinobacteria strains.</title>
        <authorList>
            <person name="Klenk H.-P."/>
        </authorList>
    </citation>
    <scope>NUCLEOTIDE SEQUENCE [LARGE SCALE GENOMIC DNA]</scope>
    <source>
        <strain evidence="4 5">DSM 24221</strain>
    </source>
</reference>
<keyword evidence="5" id="KW-1185">Reference proteome</keyword>
<dbReference type="Gene3D" id="3.40.50.1110">
    <property type="entry name" value="SGNH hydrolase"/>
    <property type="match status" value="1"/>
</dbReference>
<evidence type="ECO:0000256" key="1">
    <source>
        <dbReference type="SAM" id="MobiDB-lite"/>
    </source>
</evidence>
<dbReference type="Pfam" id="PF13472">
    <property type="entry name" value="Lipase_GDSL_2"/>
    <property type="match status" value="1"/>
</dbReference>
<feature type="region of interest" description="Disordered" evidence="1">
    <location>
        <begin position="36"/>
        <end position="76"/>
    </location>
</feature>
<name>A0ABS4ZG53_9MICO</name>
<sequence>MPRLARIVTATVLAAAVTTALASCAAESQGSRIDNGLSSALESRSPAPTETRSPAPTETRSPAPTETRSPEQDDSHRMLIFGDSWTVGLAASDSAHAYPAVTGDLLGWDTIVAGESGSGYLRSGELGGSYPLRVLELDAGVSPDVIVLQGSINDRFENLSYLPRAATTVWDHLMDLYPDAHLVVLGPAPHVLPVPAEITDIDSTLSALADAQGLDYISPLDEEWITAENFDVVIDTSPAGAHHPSDQGHALLATRLAGDLAQLVTEK</sequence>
<evidence type="ECO:0000259" key="3">
    <source>
        <dbReference type="Pfam" id="PF13472"/>
    </source>
</evidence>
<evidence type="ECO:0000256" key="2">
    <source>
        <dbReference type="SAM" id="SignalP"/>
    </source>
</evidence>
<dbReference type="EMBL" id="JAGIOL010000001">
    <property type="protein sequence ID" value="MBP2436259.1"/>
    <property type="molecule type" value="Genomic_DNA"/>
</dbReference>
<dbReference type="Proteomes" id="UP001519362">
    <property type="component" value="Unassembled WGS sequence"/>
</dbReference>
<feature type="domain" description="SGNH hydrolase-type esterase" evidence="3">
    <location>
        <begin position="80"/>
        <end position="251"/>
    </location>
</feature>
<feature type="chain" id="PRO_5046739016" evidence="2">
    <location>
        <begin position="26"/>
        <end position="267"/>
    </location>
</feature>
<dbReference type="InterPro" id="IPR013830">
    <property type="entry name" value="SGNH_hydro"/>
</dbReference>
<keyword evidence="2" id="KW-0732">Signal</keyword>
<evidence type="ECO:0000313" key="5">
    <source>
        <dbReference type="Proteomes" id="UP001519362"/>
    </source>
</evidence>
<feature type="compositionally biased region" description="Polar residues" evidence="1">
    <location>
        <begin position="36"/>
        <end position="67"/>
    </location>
</feature>
<accession>A0ABS4ZG53</accession>
<feature type="signal peptide" evidence="2">
    <location>
        <begin position="1"/>
        <end position="25"/>
    </location>
</feature>
<dbReference type="PROSITE" id="PS51257">
    <property type="entry name" value="PROKAR_LIPOPROTEIN"/>
    <property type="match status" value="1"/>
</dbReference>
<dbReference type="SUPFAM" id="SSF52266">
    <property type="entry name" value="SGNH hydrolase"/>
    <property type="match status" value="1"/>
</dbReference>
<comment type="caution">
    <text evidence="4">The sequence shown here is derived from an EMBL/GenBank/DDBJ whole genome shotgun (WGS) entry which is preliminary data.</text>
</comment>
<dbReference type="RefSeq" id="WP_165136846.1">
    <property type="nucleotide sequence ID" value="NZ_CP049253.1"/>
</dbReference>
<protein>
    <submittedName>
        <fullName evidence="4">Lysophospholipase L1-like esterase</fullName>
    </submittedName>
</protein>
<evidence type="ECO:0000313" key="4">
    <source>
        <dbReference type="EMBL" id="MBP2436259.1"/>
    </source>
</evidence>
<organism evidence="4 5">
    <name type="scientific">Microbacterium amylolyticum</name>
    <dbReference type="NCBI Taxonomy" id="936337"/>
    <lineage>
        <taxon>Bacteria</taxon>
        <taxon>Bacillati</taxon>
        <taxon>Actinomycetota</taxon>
        <taxon>Actinomycetes</taxon>
        <taxon>Micrococcales</taxon>
        <taxon>Microbacteriaceae</taxon>
        <taxon>Microbacterium</taxon>
    </lineage>
</organism>
<gene>
    <name evidence="4" type="ORF">JOF34_000845</name>
</gene>